<evidence type="ECO:0000259" key="10">
    <source>
        <dbReference type="PROSITE" id="PS51705"/>
    </source>
</evidence>
<feature type="binding site" evidence="7">
    <location>
        <begin position="337"/>
        <end position="339"/>
    </location>
    <ligand>
        <name>GTP</name>
        <dbReference type="ChEBI" id="CHEBI:37565"/>
    </ligand>
</feature>
<dbReference type="PIRSF" id="PIRSF006809">
    <property type="entry name" value="GTP-binding_hflX_prd"/>
    <property type="match status" value="1"/>
</dbReference>
<dbReference type="InterPro" id="IPR030394">
    <property type="entry name" value="G_HFLX_dom"/>
</dbReference>
<dbReference type="InterPro" id="IPR025121">
    <property type="entry name" value="GTPase_HflX_N"/>
</dbReference>
<evidence type="ECO:0000256" key="3">
    <source>
        <dbReference type="ARBA" id="ARBA00022741"/>
    </source>
</evidence>
<dbReference type="Gene3D" id="3.40.50.11060">
    <property type="entry name" value="GTPase HflX, N-terminal domain"/>
    <property type="match status" value="1"/>
</dbReference>
<accession>A0A9D1FLR8</accession>
<dbReference type="Gene3D" id="6.10.250.2860">
    <property type="match status" value="1"/>
</dbReference>
<evidence type="ECO:0000256" key="1">
    <source>
        <dbReference type="ARBA" id="ARBA00022490"/>
    </source>
</evidence>
<evidence type="ECO:0000256" key="9">
    <source>
        <dbReference type="SAM" id="Coils"/>
    </source>
</evidence>
<feature type="coiled-coil region" evidence="9">
    <location>
        <begin position="164"/>
        <end position="191"/>
    </location>
</feature>
<dbReference type="GO" id="GO:0005737">
    <property type="term" value="C:cytoplasm"/>
    <property type="evidence" value="ECO:0007669"/>
    <property type="project" value="UniProtKB-SubCell"/>
</dbReference>
<keyword evidence="9" id="KW-0175">Coiled coil</keyword>
<comment type="caution">
    <text evidence="11">The sequence shown here is derived from an EMBL/GenBank/DDBJ whole genome shotgun (WGS) entry which is preliminary data.</text>
</comment>
<dbReference type="GO" id="GO:0046872">
    <property type="term" value="F:metal ion binding"/>
    <property type="evidence" value="ECO:0007669"/>
    <property type="project" value="UniProtKB-KW"/>
</dbReference>
<evidence type="ECO:0000313" key="12">
    <source>
        <dbReference type="Proteomes" id="UP000824002"/>
    </source>
</evidence>
<keyword evidence="2 8" id="KW-0479">Metal-binding</keyword>
<dbReference type="Pfam" id="PF01926">
    <property type="entry name" value="MMR_HSR1"/>
    <property type="match status" value="1"/>
</dbReference>
<protein>
    <recommendedName>
        <fullName evidence="6">GTPase HflX</fullName>
    </recommendedName>
    <alternativeName>
        <fullName evidence="6">GTP-binding protein HflX</fullName>
    </alternativeName>
</protein>
<feature type="binding site" evidence="7">
    <location>
        <begin position="204"/>
        <end position="211"/>
    </location>
    <ligand>
        <name>GTP</name>
        <dbReference type="ChEBI" id="CHEBI:37565"/>
    </ligand>
</feature>
<dbReference type="PANTHER" id="PTHR10229">
    <property type="entry name" value="GTP-BINDING PROTEIN HFLX"/>
    <property type="match status" value="1"/>
</dbReference>
<evidence type="ECO:0000256" key="7">
    <source>
        <dbReference type="PIRSR" id="PIRSR006809-1"/>
    </source>
</evidence>
<dbReference type="GO" id="GO:0005525">
    <property type="term" value="F:GTP binding"/>
    <property type="evidence" value="ECO:0007669"/>
    <property type="project" value="UniProtKB-UniRule"/>
</dbReference>
<dbReference type="SUPFAM" id="SSF52540">
    <property type="entry name" value="P-loop containing nucleoside triphosphate hydrolases"/>
    <property type="match status" value="1"/>
</dbReference>
<organism evidence="11 12">
    <name type="scientific">Candidatus Merdivicinus excrementipullorum</name>
    <dbReference type="NCBI Taxonomy" id="2840867"/>
    <lineage>
        <taxon>Bacteria</taxon>
        <taxon>Bacillati</taxon>
        <taxon>Bacillota</taxon>
        <taxon>Clostridia</taxon>
        <taxon>Eubacteriales</taxon>
        <taxon>Oscillospiraceae</taxon>
        <taxon>Oscillospiraceae incertae sedis</taxon>
        <taxon>Candidatus Merdivicinus</taxon>
    </lineage>
</organism>
<dbReference type="InterPro" id="IPR006073">
    <property type="entry name" value="GTP-bd"/>
</dbReference>
<comment type="subunit">
    <text evidence="6">Monomer. Associates with the 50S ribosomal subunit.</text>
</comment>
<dbReference type="Pfam" id="PF13167">
    <property type="entry name" value="GTP-bdg_N"/>
    <property type="match status" value="1"/>
</dbReference>
<feature type="binding site" evidence="7">
    <location>
        <begin position="229"/>
        <end position="233"/>
    </location>
    <ligand>
        <name>GTP</name>
        <dbReference type="ChEBI" id="CHEBI:37565"/>
    </ligand>
</feature>
<feature type="binding site" evidence="8">
    <location>
        <position position="231"/>
    </location>
    <ligand>
        <name>Mg(2+)</name>
        <dbReference type="ChEBI" id="CHEBI:18420"/>
    </ligand>
</feature>
<dbReference type="GO" id="GO:0003924">
    <property type="term" value="F:GTPase activity"/>
    <property type="evidence" value="ECO:0007669"/>
    <property type="project" value="UniProtKB-UniRule"/>
</dbReference>
<dbReference type="InterPro" id="IPR042108">
    <property type="entry name" value="GTPase_HflX_N_sf"/>
</dbReference>
<feature type="binding site" evidence="8">
    <location>
        <position position="211"/>
    </location>
    <ligand>
        <name>Mg(2+)</name>
        <dbReference type="ChEBI" id="CHEBI:18420"/>
    </ligand>
</feature>
<evidence type="ECO:0000256" key="5">
    <source>
        <dbReference type="ARBA" id="ARBA00023134"/>
    </source>
</evidence>
<keyword evidence="3 6" id="KW-0547">Nucleotide-binding</keyword>
<feature type="domain" description="Hflx-type G" evidence="10">
    <location>
        <begin position="198"/>
        <end position="359"/>
    </location>
</feature>
<dbReference type="AlphaFoldDB" id="A0A9D1FLR8"/>
<dbReference type="Proteomes" id="UP000824002">
    <property type="component" value="Unassembled WGS sequence"/>
</dbReference>
<dbReference type="PROSITE" id="PS51705">
    <property type="entry name" value="G_HFLX"/>
    <property type="match status" value="1"/>
</dbReference>
<dbReference type="FunFam" id="3.40.50.11060:FF:000001">
    <property type="entry name" value="GTPase HflX"/>
    <property type="match status" value="1"/>
</dbReference>
<dbReference type="EMBL" id="DVJP01000018">
    <property type="protein sequence ID" value="HIS75540.1"/>
    <property type="molecule type" value="Genomic_DNA"/>
</dbReference>
<name>A0A9D1FLR8_9FIRM</name>
<keyword evidence="5 6" id="KW-0342">GTP-binding</keyword>
<feature type="binding site" evidence="7">
    <location>
        <begin position="317"/>
        <end position="320"/>
    </location>
    <ligand>
        <name>GTP</name>
        <dbReference type="ChEBI" id="CHEBI:37565"/>
    </ligand>
</feature>
<dbReference type="NCBIfam" id="TIGR03156">
    <property type="entry name" value="GTP_HflX"/>
    <property type="match status" value="1"/>
</dbReference>
<dbReference type="GO" id="GO:0043022">
    <property type="term" value="F:ribosome binding"/>
    <property type="evidence" value="ECO:0007669"/>
    <property type="project" value="TreeGrafter"/>
</dbReference>
<evidence type="ECO:0000256" key="2">
    <source>
        <dbReference type="ARBA" id="ARBA00022723"/>
    </source>
</evidence>
<dbReference type="InterPro" id="IPR027417">
    <property type="entry name" value="P-loop_NTPase"/>
</dbReference>
<reference evidence="11" key="2">
    <citation type="journal article" date="2021" name="PeerJ">
        <title>Extensive microbial diversity within the chicken gut microbiome revealed by metagenomics and culture.</title>
        <authorList>
            <person name="Gilroy R."/>
            <person name="Ravi A."/>
            <person name="Getino M."/>
            <person name="Pursley I."/>
            <person name="Horton D.L."/>
            <person name="Alikhan N.F."/>
            <person name="Baker D."/>
            <person name="Gharbi K."/>
            <person name="Hall N."/>
            <person name="Watson M."/>
            <person name="Adriaenssens E.M."/>
            <person name="Foster-Nyarko E."/>
            <person name="Jarju S."/>
            <person name="Secka A."/>
            <person name="Antonio M."/>
            <person name="Oren A."/>
            <person name="Chaudhuri R.R."/>
            <person name="La Ragione R."/>
            <person name="Hildebrand F."/>
            <person name="Pallen M.J."/>
        </authorList>
    </citation>
    <scope>NUCLEOTIDE SEQUENCE</scope>
    <source>
        <strain evidence="11">CHK199-13235</strain>
    </source>
</reference>
<dbReference type="PRINTS" id="PR00326">
    <property type="entry name" value="GTP1OBG"/>
</dbReference>
<proteinExistence type="inferred from homology"/>
<keyword evidence="4 8" id="KW-0460">Magnesium</keyword>
<evidence type="ECO:0000256" key="8">
    <source>
        <dbReference type="PIRSR" id="PIRSR006809-2"/>
    </source>
</evidence>
<comment type="function">
    <text evidence="6">GTPase that associates with the 50S ribosomal subunit and may have a role during protein synthesis or ribosome biogenesis.</text>
</comment>
<evidence type="ECO:0000256" key="6">
    <source>
        <dbReference type="HAMAP-Rule" id="MF_00900"/>
    </source>
</evidence>
<dbReference type="PANTHER" id="PTHR10229:SF0">
    <property type="entry name" value="GTP-BINDING PROTEIN 6-RELATED"/>
    <property type="match status" value="1"/>
</dbReference>
<sequence length="414" mass="46009">MQDSLKPPERAVLVAVDTGAYDYLSSLSELRELAKTAGAEVVDSFIQNRPSPDNATYVGEGKLSEIQTFSQENQVTLLIFDDELTGSQTRNIEEFTGIRAVDRTTLILDIFAQRARSHEGRLQVELAQQKYRLPRLLGLGTQLSRLGGGIGTRGPGETKLESDRRHIRRRIHALEEALEELSAQRARTRERRKKNNAVTVALVGYTNVGKSTLLNQLTSSEVYVQDQLFATLDPTARELTLPNGQSVILMDTVGLIQRLPHQLVEAFHSTLEVAADADLILLVCDYGSPDRERQLDVAKKLLDELGCGEIPMITVCNKIDKLDNPAPESNSRTVFISAKDPETLPPLLHAIEEALASRICTLDLLLPYSEGSLLHLIREKGQVLSESYEPDGIRVKASINRQYKKALSSYQIKE</sequence>
<comment type="similarity">
    <text evidence="6">Belongs to the TRAFAC class OBG-HflX-like GTPase superfamily. HflX GTPase family.</text>
</comment>
<dbReference type="InterPro" id="IPR032305">
    <property type="entry name" value="GTP-bd_M"/>
</dbReference>
<gene>
    <name evidence="6 11" type="primary">hflX</name>
    <name evidence="11" type="ORF">IAB51_01900</name>
</gene>
<reference evidence="11" key="1">
    <citation type="submission" date="2020-10" db="EMBL/GenBank/DDBJ databases">
        <authorList>
            <person name="Gilroy R."/>
        </authorList>
    </citation>
    <scope>NUCLEOTIDE SEQUENCE</scope>
    <source>
        <strain evidence="11">CHK199-13235</strain>
    </source>
</reference>
<keyword evidence="1 6" id="KW-0963">Cytoplasm</keyword>
<evidence type="ECO:0000256" key="4">
    <source>
        <dbReference type="ARBA" id="ARBA00022842"/>
    </source>
</evidence>
<dbReference type="HAMAP" id="MF_00900">
    <property type="entry name" value="GTPase_HflX"/>
    <property type="match status" value="1"/>
</dbReference>
<comment type="cofactor">
    <cofactor evidence="8">
        <name>Mg(2+)</name>
        <dbReference type="ChEBI" id="CHEBI:18420"/>
    </cofactor>
</comment>
<dbReference type="Pfam" id="PF16360">
    <property type="entry name" value="GTP-bdg_M"/>
    <property type="match status" value="1"/>
</dbReference>
<comment type="subcellular location">
    <subcellularLocation>
        <location evidence="6">Cytoplasm</location>
    </subcellularLocation>
    <text evidence="6">May associate with membranes.</text>
</comment>
<evidence type="ECO:0000313" key="11">
    <source>
        <dbReference type="EMBL" id="HIS75540.1"/>
    </source>
</evidence>
<dbReference type="Gene3D" id="3.40.50.300">
    <property type="entry name" value="P-loop containing nucleotide triphosphate hydrolases"/>
    <property type="match status" value="1"/>
</dbReference>
<dbReference type="InterPro" id="IPR016496">
    <property type="entry name" value="GTPase_HflX"/>
</dbReference>
<feature type="binding site" evidence="7">
    <location>
        <begin position="251"/>
        <end position="254"/>
    </location>
    <ligand>
        <name>GTP</name>
        <dbReference type="ChEBI" id="CHEBI:37565"/>
    </ligand>
</feature>
<dbReference type="CDD" id="cd01878">
    <property type="entry name" value="HflX"/>
    <property type="match status" value="1"/>
</dbReference>